<evidence type="ECO:0000256" key="2">
    <source>
        <dbReference type="ARBA" id="ARBA00004236"/>
    </source>
</evidence>
<evidence type="ECO:0000256" key="4">
    <source>
        <dbReference type="ARBA" id="ARBA00022475"/>
    </source>
</evidence>
<evidence type="ECO:0000313" key="11">
    <source>
        <dbReference type="EMBL" id="GGR29150.1"/>
    </source>
</evidence>
<feature type="transmembrane region" description="Helical" evidence="9">
    <location>
        <begin position="254"/>
        <end position="277"/>
    </location>
</feature>
<keyword evidence="7 9" id="KW-1133">Transmembrane helix</keyword>
<comment type="subcellular location">
    <subcellularLocation>
        <location evidence="2">Cell membrane</location>
    </subcellularLocation>
    <subcellularLocation>
        <location evidence="1">Membrane</location>
        <topology evidence="1">Multi-pass membrane protein</topology>
    </subcellularLocation>
</comment>
<proteinExistence type="inferred from homology"/>
<feature type="transmembrane region" description="Helical" evidence="9">
    <location>
        <begin position="60"/>
        <end position="77"/>
    </location>
</feature>
<dbReference type="GO" id="GO:0016780">
    <property type="term" value="F:phosphotransferase activity, for other substituted phosphate groups"/>
    <property type="evidence" value="ECO:0007669"/>
    <property type="project" value="TreeGrafter"/>
</dbReference>
<dbReference type="GO" id="GO:0005886">
    <property type="term" value="C:plasma membrane"/>
    <property type="evidence" value="ECO:0007669"/>
    <property type="project" value="UniProtKB-SubCell"/>
</dbReference>
<keyword evidence="4" id="KW-1003">Cell membrane</keyword>
<evidence type="ECO:0000256" key="5">
    <source>
        <dbReference type="ARBA" id="ARBA00022679"/>
    </source>
</evidence>
<gene>
    <name evidence="11" type="ORF">GCM10008957_45180</name>
</gene>
<dbReference type="PANTHER" id="PTHR30576">
    <property type="entry name" value="COLANIC BIOSYNTHESIS UDP-GLUCOSE LIPID CARRIER TRANSFERASE"/>
    <property type="match status" value="1"/>
</dbReference>
<dbReference type="InterPro" id="IPR036291">
    <property type="entry name" value="NAD(P)-bd_dom_sf"/>
</dbReference>
<dbReference type="PANTHER" id="PTHR30576:SF4">
    <property type="entry name" value="UNDECAPRENYL-PHOSPHATE GALACTOSE PHOSPHOTRANSFERASE"/>
    <property type="match status" value="1"/>
</dbReference>
<dbReference type="Pfam" id="PF02397">
    <property type="entry name" value="Bac_transf"/>
    <property type="match status" value="1"/>
</dbReference>
<evidence type="ECO:0000256" key="8">
    <source>
        <dbReference type="ARBA" id="ARBA00023136"/>
    </source>
</evidence>
<sequence length="447" mass="49471">MLGSAVSWAVVGIVINLLTTHWHLGQMSTMRWELFLLFYLALLYGVGMLPGWGLGIVTELRYSVLIMGLLVAAIELAQMMERHPLQATLPGVLLLLLGLPAQLLARSTVKSLLLKTGQWGVPVVVYGAGKTGERMIRALQAEQGLGYHPIALFDDNASLHGTHLVGIPVVGYTHDGTYDAPVAILAMPGAAAGTHAALLDGPLSVYRTVILIPDLFGVQTLWARTRDLGGVLGVQVSHHLADPFTRRVKRGLSLLLTCVTLPLWGGLCAVIALLIWLEDHHAPLFFQERIGLAGHHFRTWKFRTMVPDAERVLETHLARDPVLQAEWQANFKLRRDPRITRIGRVLRKTSLDELPQLINVLRGDMALVGPRPLPPYHHHRLPLAVQQIRHEVRPGMTGLWQVSGRSDAGDEGMVLLDPYYVRNWSVWLDAVILLRTFRAVLKSAGAY</sequence>
<keyword evidence="6 9" id="KW-0812">Transmembrane</keyword>
<dbReference type="SUPFAM" id="SSF51735">
    <property type="entry name" value="NAD(P)-binding Rossmann-fold domains"/>
    <property type="match status" value="1"/>
</dbReference>
<evidence type="ECO:0000256" key="7">
    <source>
        <dbReference type="ARBA" id="ARBA00022989"/>
    </source>
</evidence>
<reference evidence="11" key="2">
    <citation type="submission" date="2020-09" db="EMBL/GenBank/DDBJ databases">
        <authorList>
            <person name="Sun Q."/>
            <person name="Ohkuma M."/>
        </authorList>
    </citation>
    <scope>NUCLEOTIDE SEQUENCE</scope>
    <source>
        <strain evidence="11">JCM 31311</strain>
    </source>
</reference>
<feature type="domain" description="Bacterial sugar transferase" evidence="10">
    <location>
        <begin position="249"/>
        <end position="442"/>
    </location>
</feature>
<dbReference type="InterPro" id="IPR017475">
    <property type="entry name" value="EPS_sugar_tfrase"/>
</dbReference>
<feature type="transmembrane region" description="Helical" evidence="9">
    <location>
        <begin position="6"/>
        <end position="24"/>
    </location>
</feature>
<name>A0A918CLL4_9DEIO</name>
<organism evidence="11 12">
    <name type="scientific">Deinococcus ruber</name>
    <dbReference type="NCBI Taxonomy" id="1848197"/>
    <lineage>
        <taxon>Bacteria</taxon>
        <taxon>Thermotogati</taxon>
        <taxon>Deinococcota</taxon>
        <taxon>Deinococci</taxon>
        <taxon>Deinococcales</taxon>
        <taxon>Deinococcaceae</taxon>
        <taxon>Deinococcus</taxon>
    </lineage>
</organism>
<evidence type="ECO:0000313" key="12">
    <source>
        <dbReference type="Proteomes" id="UP000603865"/>
    </source>
</evidence>
<comment type="caution">
    <text evidence="11">The sequence shown here is derived from an EMBL/GenBank/DDBJ whole genome shotgun (WGS) entry which is preliminary data.</text>
</comment>
<dbReference type="NCBIfam" id="TIGR03025">
    <property type="entry name" value="EPS_sugtrans"/>
    <property type="match status" value="1"/>
</dbReference>
<evidence type="ECO:0000256" key="9">
    <source>
        <dbReference type="SAM" id="Phobius"/>
    </source>
</evidence>
<dbReference type="Gene3D" id="3.40.50.720">
    <property type="entry name" value="NAD(P)-binding Rossmann-like Domain"/>
    <property type="match status" value="1"/>
</dbReference>
<feature type="transmembrane region" description="Helical" evidence="9">
    <location>
        <begin position="36"/>
        <end position="54"/>
    </location>
</feature>
<keyword evidence="5" id="KW-0808">Transferase</keyword>
<dbReference type="RefSeq" id="WP_229776474.1">
    <property type="nucleotide sequence ID" value="NZ_BMQL01000046.1"/>
</dbReference>
<accession>A0A918CLL4</accession>
<comment type="similarity">
    <text evidence="3">Belongs to the bacterial sugar transferase family.</text>
</comment>
<reference evidence="11" key="1">
    <citation type="journal article" date="2014" name="Int. J. Syst. Evol. Microbiol.">
        <title>Complete genome sequence of Corynebacterium casei LMG S-19264T (=DSM 44701T), isolated from a smear-ripened cheese.</title>
        <authorList>
            <consortium name="US DOE Joint Genome Institute (JGI-PGF)"/>
            <person name="Walter F."/>
            <person name="Albersmeier A."/>
            <person name="Kalinowski J."/>
            <person name="Ruckert C."/>
        </authorList>
    </citation>
    <scope>NUCLEOTIDE SEQUENCE</scope>
    <source>
        <strain evidence="11">JCM 31311</strain>
    </source>
</reference>
<keyword evidence="12" id="KW-1185">Reference proteome</keyword>
<evidence type="ECO:0000259" key="10">
    <source>
        <dbReference type="Pfam" id="PF02397"/>
    </source>
</evidence>
<evidence type="ECO:0000256" key="1">
    <source>
        <dbReference type="ARBA" id="ARBA00004141"/>
    </source>
</evidence>
<dbReference type="InterPro" id="IPR003362">
    <property type="entry name" value="Bact_transf"/>
</dbReference>
<dbReference type="EMBL" id="BMQL01000046">
    <property type="protein sequence ID" value="GGR29150.1"/>
    <property type="molecule type" value="Genomic_DNA"/>
</dbReference>
<dbReference type="AlphaFoldDB" id="A0A918CLL4"/>
<keyword evidence="8 9" id="KW-0472">Membrane</keyword>
<dbReference type="Proteomes" id="UP000603865">
    <property type="component" value="Unassembled WGS sequence"/>
</dbReference>
<evidence type="ECO:0000256" key="3">
    <source>
        <dbReference type="ARBA" id="ARBA00006464"/>
    </source>
</evidence>
<evidence type="ECO:0000256" key="6">
    <source>
        <dbReference type="ARBA" id="ARBA00022692"/>
    </source>
</evidence>
<protein>
    <submittedName>
        <fullName evidence="11">Undecaprenyl-phosphate galactose phosphotransferase WbaP</fullName>
    </submittedName>
</protein>